<dbReference type="AlphaFoldDB" id="A0AB39V1D3"/>
<dbReference type="Gene3D" id="3.30.1330.60">
    <property type="entry name" value="OmpA-like domain"/>
    <property type="match status" value="1"/>
</dbReference>
<dbReference type="PRINTS" id="PR01021">
    <property type="entry name" value="OMPADOMAIN"/>
</dbReference>
<dbReference type="PROSITE" id="PS51123">
    <property type="entry name" value="OMPA_2"/>
    <property type="match status" value="1"/>
</dbReference>
<protein>
    <submittedName>
        <fullName evidence="7">OmpA family protein</fullName>
    </submittedName>
</protein>
<dbReference type="InterPro" id="IPR006664">
    <property type="entry name" value="OMP_bac"/>
</dbReference>
<comment type="subcellular location">
    <subcellularLocation>
        <location evidence="1">Cell outer membrane</location>
    </subcellularLocation>
</comment>
<feature type="domain" description="OmpA-like" evidence="6">
    <location>
        <begin position="136"/>
        <end position="253"/>
    </location>
</feature>
<keyword evidence="2 4" id="KW-0472">Membrane</keyword>
<dbReference type="EMBL" id="CP165647">
    <property type="protein sequence ID" value="XDU61462.1"/>
    <property type="molecule type" value="Genomic_DNA"/>
</dbReference>
<evidence type="ECO:0000256" key="5">
    <source>
        <dbReference type="SAM" id="MobiDB-lite"/>
    </source>
</evidence>
<organism evidence="7">
    <name type="scientific">Leptotrichia alba</name>
    <dbReference type="NCBI Taxonomy" id="3239304"/>
    <lineage>
        <taxon>Bacteria</taxon>
        <taxon>Fusobacteriati</taxon>
        <taxon>Fusobacteriota</taxon>
        <taxon>Fusobacteriia</taxon>
        <taxon>Fusobacteriales</taxon>
        <taxon>Leptotrichiaceae</taxon>
        <taxon>Leptotrichia</taxon>
    </lineage>
</organism>
<accession>A0AB39V1D3</accession>
<evidence type="ECO:0000313" key="7">
    <source>
        <dbReference type="EMBL" id="XDU61462.1"/>
    </source>
</evidence>
<dbReference type="InterPro" id="IPR006665">
    <property type="entry name" value="OmpA-like"/>
</dbReference>
<evidence type="ECO:0000256" key="4">
    <source>
        <dbReference type="PROSITE-ProRule" id="PRU00473"/>
    </source>
</evidence>
<dbReference type="Pfam" id="PF00691">
    <property type="entry name" value="OmpA"/>
    <property type="match status" value="1"/>
</dbReference>
<sequence length="255" mass="29049">MKKPTLIAVSSMVAMSVPTVSEKVTTSDMRKDIIRANVADMEKDNENDVPTLETPNPEKAVNNDDPDLITVTLTPRDDKNEKESKSEQTHQKKDINSRHQEMQFGAQESVPFDDNSQENHIQENSTNNPQRIQILKSEIITLRAEDLNFHKNSISLKKEAYSVLEDIKNYIEKNDYLVSIVGYTDESGITAYNNRLSLRRAEKVGSKLLELGLSKDRILDFIGRGENNPINSNETEKGREGNRRVEFRFIKKGQI</sequence>
<dbReference type="InterPro" id="IPR050330">
    <property type="entry name" value="Bact_OuterMem_StrucFunc"/>
</dbReference>
<dbReference type="SUPFAM" id="SSF103088">
    <property type="entry name" value="OmpA-like"/>
    <property type="match status" value="1"/>
</dbReference>
<keyword evidence="3" id="KW-0998">Cell outer membrane</keyword>
<dbReference type="CDD" id="cd07185">
    <property type="entry name" value="OmpA_C-like"/>
    <property type="match status" value="1"/>
</dbReference>
<evidence type="ECO:0000259" key="6">
    <source>
        <dbReference type="PROSITE" id="PS51123"/>
    </source>
</evidence>
<dbReference type="PANTHER" id="PTHR30329">
    <property type="entry name" value="STATOR ELEMENT OF FLAGELLAR MOTOR COMPLEX"/>
    <property type="match status" value="1"/>
</dbReference>
<feature type="compositionally biased region" description="Basic and acidic residues" evidence="5">
    <location>
        <begin position="37"/>
        <end position="46"/>
    </location>
</feature>
<name>A0AB39V1D3_9FUSO</name>
<dbReference type="PANTHER" id="PTHR30329:SF21">
    <property type="entry name" value="LIPOPROTEIN YIAD-RELATED"/>
    <property type="match status" value="1"/>
</dbReference>
<reference evidence="7" key="1">
    <citation type="submission" date="2024-07" db="EMBL/GenBank/DDBJ databases">
        <authorList>
            <person name="Li X.-J."/>
            <person name="Wang X."/>
        </authorList>
    </citation>
    <scope>NUCLEOTIDE SEQUENCE</scope>
    <source>
        <strain evidence="7">HSP-536</strain>
    </source>
</reference>
<feature type="compositionally biased region" description="Basic and acidic residues" evidence="5">
    <location>
        <begin position="75"/>
        <end position="95"/>
    </location>
</feature>
<evidence type="ECO:0000256" key="2">
    <source>
        <dbReference type="ARBA" id="ARBA00023136"/>
    </source>
</evidence>
<dbReference type="KEGG" id="lala:AB8B28_07305"/>
<evidence type="ECO:0000256" key="3">
    <source>
        <dbReference type="ARBA" id="ARBA00023237"/>
    </source>
</evidence>
<gene>
    <name evidence="7" type="ORF">AB8B28_07305</name>
</gene>
<feature type="compositionally biased region" description="Polar residues" evidence="5">
    <location>
        <begin position="118"/>
        <end position="130"/>
    </location>
</feature>
<dbReference type="RefSeq" id="WP_369715006.1">
    <property type="nucleotide sequence ID" value="NZ_CP165647.1"/>
</dbReference>
<proteinExistence type="predicted"/>
<feature type="region of interest" description="Disordered" evidence="5">
    <location>
        <begin position="110"/>
        <end position="130"/>
    </location>
</feature>
<evidence type="ECO:0000256" key="1">
    <source>
        <dbReference type="ARBA" id="ARBA00004442"/>
    </source>
</evidence>
<dbReference type="GO" id="GO:0009279">
    <property type="term" value="C:cell outer membrane"/>
    <property type="evidence" value="ECO:0007669"/>
    <property type="project" value="UniProtKB-SubCell"/>
</dbReference>
<dbReference type="InterPro" id="IPR036737">
    <property type="entry name" value="OmpA-like_sf"/>
</dbReference>
<feature type="region of interest" description="Disordered" evidence="5">
    <location>
        <begin position="37"/>
        <end position="95"/>
    </location>
</feature>